<dbReference type="PATRIC" id="fig|1618767.3.peg.5"/>
<dbReference type="Gene3D" id="2.30.30.320">
    <property type="entry name" value="DUF1653-like domain"/>
    <property type="match status" value="1"/>
</dbReference>
<comment type="caution">
    <text evidence="2">The sequence shown here is derived from an EMBL/GenBank/DDBJ whole genome shotgun (WGS) entry which is preliminary data.</text>
</comment>
<sequence>MQQLEIVGIYKHYKGGEYKVIGIAKHSETLEELVVYQALYGDNDLWVRPIKMFLEEVEFNGQKVKRFKKI</sequence>
<dbReference type="InterPro" id="IPR037135">
    <property type="entry name" value="DUF1653-like_dom_sf"/>
</dbReference>
<gene>
    <name evidence="2" type="ORF">UR19_C0001G0004</name>
</gene>
<protein>
    <recommendedName>
        <fullName evidence="1">DUF1653 domain-containing protein</fullName>
    </recommendedName>
</protein>
<proteinExistence type="predicted"/>
<dbReference type="Proteomes" id="UP000034934">
    <property type="component" value="Unassembled WGS sequence"/>
</dbReference>
<reference evidence="2 3" key="1">
    <citation type="journal article" date="2015" name="Nature">
        <title>rRNA introns, odd ribosomes, and small enigmatic genomes across a large radiation of phyla.</title>
        <authorList>
            <person name="Brown C.T."/>
            <person name="Hug L.A."/>
            <person name="Thomas B.C."/>
            <person name="Sharon I."/>
            <person name="Castelle C.J."/>
            <person name="Singh A."/>
            <person name="Wilkins M.J."/>
            <person name="Williams K.H."/>
            <person name="Banfield J.F."/>
        </authorList>
    </citation>
    <scope>NUCLEOTIDE SEQUENCE [LARGE SCALE GENOMIC DNA]</scope>
</reference>
<dbReference type="EMBL" id="LBOG01000001">
    <property type="protein sequence ID" value="KKP30620.1"/>
    <property type="molecule type" value="Genomic_DNA"/>
</dbReference>
<name>A0A0G0AVE3_9BACT</name>
<dbReference type="AlphaFoldDB" id="A0A0G0AVE3"/>
<evidence type="ECO:0000313" key="2">
    <source>
        <dbReference type="EMBL" id="KKP30620.1"/>
    </source>
</evidence>
<accession>A0A0G0AVE3</accession>
<evidence type="ECO:0000313" key="3">
    <source>
        <dbReference type="Proteomes" id="UP000034934"/>
    </source>
</evidence>
<feature type="domain" description="DUF1653" evidence="1">
    <location>
        <begin position="8"/>
        <end position="69"/>
    </location>
</feature>
<dbReference type="InterPro" id="IPR023387">
    <property type="entry name" value="DUF1653-like_dom"/>
</dbReference>
<evidence type="ECO:0000259" key="1">
    <source>
        <dbReference type="Pfam" id="PF07866"/>
    </source>
</evidence>
<organism evidence="2 3">
    <name type="scientific">Candidatus Nomurabacteria bacterium GW2011_GWF1_31_48</name>
    <dbReference type="NCBI Taxonomy" id="1618767"/>
    <lineage>
        <taxon>Bacteria</taxon>
        <taxon>Candidatus Nomuraibacteriota</taxon>
    </lineage>
</organism>
<dbReference type="Pfam" id="PF07866">
    <property type="entry name" value="DUF1653"/>
    <property type="match status" value="1"/>
</dbReference>